<feature type="region of interest" description="Disordered" evidence="1">
    <location>
        <begin position="31"/>
        <end position="57"/>
    </location>
</feature>
<evidence type="ECO:0000313" key="3">
    <source>
        <dbReference type="Proteomes" id="UP000011971"/>
    </source>
</evidence>
<sequence>MSFKLSKAKLEELRQMEPEAALAEAKRLRDEYNARQREKHAANPQKRRDWNNKHRAKHIKKYRADARRRYAEAKADPERWKALQEHHARERKTKRKRNPEAQRLKQLRRSQRVKTQRLARTDPAELRKLIKAYIPGYLDAAAKMDVINAVILQALDAKVPFNELAAWVKKAVTEYNRQFDHFKNVSIDAPIAGTDDLTRADLIDSEAFHF</sequence>
<feature type="compositionally biased region" description="Basic and acidic residues" evidence="1">
    <location>
        <begin position="73"/>
        <end position="88"/>
    </location>
</feature>
<evidence type="ECO:0000256" key="1">
    <source>
        <dbReference type="SAM" id="MobiDB-lite"/>
    </source>
</evidence>
<organism evidence="2 3">
    <name type="scientific">Brucella intermedia M86</name>
    <dbReference type="NCBI Taxonomy" id="1234597"/>
    <lineage>
        <taxon>Bacteria</taxon>
        <taxon>Pseudomonadati</taxon>
        <taxon>Pseudomonadota</taxon>
        <taxon>Alphaproteobacteria</taxon>
        <taxon>Hyphomicrobiales</taxon>
        <taxon>Brucellaceae</taxon>
        <taxon>Brucella/Ochrobactrum group</taxon>
        <taxon>Brucella</taxon>
    </lineage>
</organism>
<name>M5JSB2_9HYPH</name>
<feature type="compositionally biased region" description="Basic residues" evidence="1">
    <location>
        <begin position="105"/>
        <end position="117"/>
    </location>
</feature>
<dbReference type="RefSeq" id="WP_006470389.1">
    <property type="nucleotide sequence ID" value="NZ_AOGE01000005.1"/>
</dbReference>
<dbReference type="PATRIC" id="fig|1234597.4.peg.272"/>
<dbReference type="AlphaFoldDB" id="M5JSB2"/>
<evidence type="ECO:0000313" key="2">
    <source>
        <dbReference type="EMBL" id="ELT50995.1"/>
    </source>
</evidence>
<dbReference type="EMBL" id="AOGE01000005">
    <property type="protein sequence ID" value="ELT50995.1"/>
    <property type="molecule type" value="Genomic_DNA"/>
</dbReference>
<gene>
    <name evidence="2" type="ORF">D584_01338</name>
</gene>
<comment type="caution">
    <text evidence="2">The sequence shown here is derived from an EMBL/GenBank/DDBJ whole genome shotgun (WGS) entry which is preliminary data.</text>
</comment>
<accession>M5JSB2</accession>
<reference evidence="2 3" key="1">
    <citation type="journal article" date="2013" name="Gut Pathog.">
        <title>Draft genome of Ochrobactrum intermedium strain M86 isolated from non-ulcer dyspeptic individual from India.</title>
        <authorList>
            <person name="Kulkarni G."/>
            <person name="Dhotre D."/>
            <person name="Dharne M."/>
            <person name="Shetty S."/>
            <person name="Chowdhury S."/>
            <person name="Misra V."/>
            <person name="Misra S."/>
            <person name="Patole M."/>
            <person name="Shouche Y."/>
        </authorList>
    </citation>
    <scope>NUCLEOTIDE SEQUENCE [LARGE SCALE GENOMIC DNA]</scope>
    <source>
        <strain evidence="2 3">M86</strain>
    </source>
</reference>
<dbReference type="OrthoDB" id="8457020at2"/>
<protein>
    <submittedName>
        <fullName evidence="2">Uncharacterized protein</fullName>
    </submittedName>
</protein>
<proteinExistence type="predicted"/>
<feature type="compositionally biased region" description="Basic and acidic residues" evidence="1">
    <location>
        <begin position="31"/>
        <end position="52"/>
    </location>
</feature>
<dbReference type="Proteomes" id="UP000011971">
    <property type="component" value="Unassembled WGS sequence"/>
</dbReference>
<feature type="region of interest" description="Disordered" evidence="1">
    <location>
        <begin position="73"/>
        <end position="117"/>
    </location>
</feature>